<evidence type="ECO:0000313" key="4">
    <source>
        <dbReference type="Proteomes" id="UP001320831"/>
    </source>
</evidence>
<dbReference type="CDD" id="cd03808">
    <property type="entry name" value="GT4_CapM-like"/>
    <property type="match status" value="1"/>
</dbReference>
<feature type="domain" description="Glycosyltransferase subfamily 4-like N-terminal" evidence="2">
    <location>
        <begin position="36"/>
        <end position="185"/>
    </location>
</feature>
<gene>
    <name evidence="3" type="ORF">N5A92_18050</name>
</gene>
<feature type="domain" description="Glycosyl transferase family 1" evidence="1">
    <location>
        <begin position="205"/>
        <end position="365"/>
    </location>
</feature>
<dbReference type="PANTHER" id="PTHR12526">
    <property type="entry name" value="GLYCOSYLTRANSFERASE"/>
    <property type="match status" value="1"/>
</dbReference>
<dbReference type="Proteomes" id="UP001320831">
    <property type="component" value="Unassembled WGS sequence"/>
</dbReference>
<sequence length="394" mass="43298">MDRFVGFASSHAAAKRRKIAVVCSYTVSLANFRFKLLQAMVDNGYEVVALGPERHAPTIEALATIGVAFMPIPMARAGVNPVEDMKTLAALWVSLRRISPDVVLCYTMKPIIYGLIAARLAGIQERHALVTGLGYIFSQDAKSSRLSLIRAVAIRLYRFALRGHGRVFVYNQADADDILAGRMVDDLTRIVSVPGSGVDFDHFPPVAVPAGDPVFLMIARLLRNKGIVEFVEAARRLRAQHPNARFQILGRLDPGPLAISRQEIDRWAAEGVVDYLGEAADVRPFLAACTVFVLPSYYREGIPRSTLEALATGRAVITADTPGCRETVVQGENGFIVPPRDPVELAAAMKHFIDDPRLARQMGRRSLEIAREGFDVRIVNRLLLEKMELLDAGA</sequence>
<organism evidence="3 4">
    <name type="scientific">Chelativorans salis</name>
    <dbReference type="NCBI Taxonomy" id="2978478"/>
    <lineage>
        <taxon>Bacteria</taxon>
        <taxon>Pseudomonadati</taxon>
        <taxon>Pseudomonadota</taxon>
        <taxon>Alphaproteobacteria</taxon>
        <taxon>Hyphomicrobiales</taxon>
        <taxon>Phyllobacteriaceae</taxon>
        <taxon>Chelativorans</taxon>
    </lineage>
</organism>
<keyword evidence="4" id="KW-1185">Reference proteome</keyword>
<dbReference type="PANTHER" id="PTHR12526:SF638">
    <property type="entry name" value="SPORE COAT PROTEIN SA"/>
    <property type="match status" value="1"/>
</dbReference>
<accession>A0ABT2LSW0</accession>
<dbReference type="InterPro" id="IPR001296">
    <property type="entry name" value="Glyco_trans_1"/>
</dbReference>
<dbReference type="Pfam" id="PF00534">
    <property type="entry name" value="Glycos_transf_1"/>
    <property type="match status" value="1"/>
</dbReference>
<dbReference type="EMBL" id="JAOCZP010000005">
    <property type="protein sequence ID" value="MCT7376932.1"/>
    <property type="molecule type" value="Genomic_DNA"/>
</dbReference>
<evidence type="ECO:0000259" key="2">
    <source>
        <dbReference type="Pfam" id="PF13579"/>
    </source>
</evidence>
<reference evidence="3 4" key="1">
    <citation type="submission" date="2022-09" db="EMBL/GenBank/DDBJ databases">
        <title>Chelativorans salina sp. nov., a novel slightly halophilic bacterium isolated from a saline lake sediment enrichment.</title>
        <authorList>
            <person name="Gao L."/>
            <person name="Fang B.-Z."/>
            <person name="Li W.-J."/>
        </authorList>
    </citation>
    <scope>NUCLEOTIDE SEQUENCE [LARGE SCALE GENOMIC DNA]</scope>
    <source>
        <strain evidence="3 4">EGI FJ00035</strain>
    </source>
</reference>
<dbReference type="InterPro" id="IPR028098">
    <property type="entry name" value="Glyco_trans_4-like_N"/>
</dbReference>
<protein>
    <submittedName>
        <fullName evidence="3">Glycosyltransferase family 4 protein</fullName>
    </submittedName>
</protein>
<dbReference type="Pfam" id="PF13579">
    <property type="entry name" value="Glyco_trans_4_4"/>
    <property type="match status" value="1"/>
</dbReference>
<proteinExistence type="predicted"/>
<evidence type="ECO:0000259" key="1">
    <source>
        <dbReference type="Pfam" id="PF00534"/>
    </source>
</evidence>
<comment type="caution">
    <text evidence="3">The sequence shown here is derived from an EMBL/GenBank/DDBJ whole genome shotgun (WGS) entry which is preliminary data.</text>
</comment>
<dbReference type="SUPFAM" id="SSF53756">
    <property type="entry name" value="UDP-Glycosyltransferase/glycogen phosphorylase"/>
    <property type="match status" value="1"/>
</dbReference>
<dbReference type="Gene3D" id="3.40.50.2000">
    <property type="entry name" value="Glycogen Phosphorylase B"/>
    <property type="match status" value="2"/>
</dbReference>
<dbReference type="RefSeq" id="WP_260905182.1">
    <property type="nucleotide sequence ID" value="NZ_JAOCZP010000005.1"/>
</dbReference>
<evidence type="ECO:0000313" key="3">
    <source>
        <dbReference type="EMBL" id="MCT7376932.1"/>
    </source>
</evidence>
<name>A0ABT2LSW0_9HYPH</name>